<dbReference type="EMBL" id="CP098828">
    <property type="protein sequence ID" value="XBO73553.1"/>
    <property type="molecule type" value="Genomic_DNA"/>
</dbReference>
<evidence type="ECO:0000313" key="1">
    <source>
        <dbReference type="EMBL" id="XBO73553.1"/>
    </source>
</evidence>
<proteinExistence type="predicted"/>
<name>A0AAU7KQW1_9GAMM</name>
<dbReference type="Gene3D" id="2.130.10.10">
    <property type="entry name" value="YVTN repeat-like/Quinoprotein amine dehydrogenase"/>
    <property type="match status" value="1"/>
</dbReference>
<reference evidence="1" key="1">
    <citation type="submission" date="2022-06" db="EMBL/GenBank/DDBJ databases">
        <title>A novel DMS-producing enzyme.</title>
        <authorList>
            <person name="Zhang Y."/>
        </authorList>
    </citation>
    <scope>NUCLEOTIDE SEQUENCE</scope>
    <source>
        <strain evidence="1">H10-59</strain>
    </source>
</reference>
<sequence length="134" mass="15115">MALTEIELPHQATTVRRLDIADDGMIWYVNSGRGRLGRYDPRSGEVQEWPSPSGEKSHPYAIAVLDGVVWYNESGMRPDALVRFDPATETFQSWAIPSGGIYAGIVRHMRPTRNGELLIHQSATNRIIRVEINR</sequence>
<dbReference type="RefSeq" id="WP_348814397.1">
    <property type="nucleotide sequence ID" value="NZ_CP098828.1"/>
</dbReference>
<organism evidence="1">
    <name type="scientific">Halomonas sp. H10-59</name>
    <dbReference type="NCBI Taxonomy" id="2950874"/>
    <lineage>
        <taxon>Bacteria</taxon>
        <taxon>Pseudomonadati</taxon>
        <taxon>Pseudomonadota</taxon>
        <taxon>Gammaproteobacteria</taxon>
        <taxon>Oceanospirillales</taxon>
        <taxon>Halomonadaceae</taxon>
        <taxon>Halomonas</taxon>
    </lineage>
</organism>
<protein>
    <submittedName>
        <fullName evidence="1">Uncharacterized protein</fullName>
    </submittedName>
</protein>
<dbReference type="AlphaFoldDB" id="A0AAU7KQW1"/>
<gene>
    <name evidence="1" type="ORF">NFG57_11965</name>
</gene>
<dbReference type="InterPro" id="IPR015943">
    <property type="entry name" value="WD40/YVTN_repeat-like_dom_sf"/>
</dbReference>
<accession>A0AAU7KQW1</accession>
<dbReference type="SUPFAM" id="SSF63829">
    <property type="entry name" value="Calcium-dependent phosphotriesterase"/>
    <property type="match status" value="1"/>
</dbReference>